<evidence type="ECO:0000256" key="1">
    <source>
        <dbReference type="ARBA" id="ARBA00022490"/>
    </source>
</evidence>
<keyword evidence="5 9" id="KW-0378">Hydrolase</keyword>
<dbReference type="Pfam" id="PF00005">
    <property type="entry name" value="ABC_tran"/>
    <property type="match status" value="2"/>
</dbReference>
<comment type="subcellular location">
    <subcellularLocation>
        <location evidence="9">Cytoplasm</location>
    </subcellularLocation>
    <text evidence="9">Associates with ribosomes.</text>
</comment>
<dbReference type="CDD" id="cd03221">
    <property type="entry name" value="ABCF_EF-3"/>
    <property type="match status" value="2"/>
</dbReference>
<dbReference type="InterPro" id="IPR003593">
    <property type="entry name" value="AAA+_ATPase"/>
</dbReference>
<keyword evidence="6 9" id="KW-0067">ATP-binding</keyword>
<feature type="domain" description="ABC transporter" evidence="11">
    <location>
        <begin position="284"/>
        <end position="503"/>
    </location>
</feature>
<dbReference type="InterPro" id="IPR037118">
    <property type="entry name" value="Val-tRNA_synth_C_sf"/>
</dbReference>
<dbReference type="PROSITE" id="PS50893">
    <property type="entry name" value="ABC_TRANSPORTER_2"/>
    <property type="match status" value="2"/>
</dbReference>
<evidence type="ECO:0000313" key="12">
    <source>
        <dbReference type="EMBL" id="MFC3231477.1"/>
    </source>
</evidence>
<feature type="binding site" evidence="9">
    <location>
        <begin position="38"/>
        <end position="45"/>
    </location>
    <ligand>
        <name>ATP</name>
        <dbReference type="ChEBI" id="CHEBI:30616"/>
        <label>1</label>
    </ligand>
</feature>
<keyword evidence="1 9" id="KW-0963">Cytoplasm</keyword>
<dbReference type="RefSeq" id="WP_379906967.1">
    <property type="nucleotide sequence ID" value="NZ_JBHRTR010000054.1"/>
</dbReference>
<dbReference type="GO" id="GO:0005524">
    <property type="term" value="F:ATP binding"/>
    <property type="evidence" value="ECO:0007669"/>
    <property type="project" value="UniProtKB-KW"/>
</dbReference>
<name>A0ABV7LA29_9PROT</name>
<evidence type="ECO:0000256" key="6">
    <source>
        <dbReference type="ARBA" id="ARBA00022840"/>
    </source>
</evidence>
<feature type="compositionally biased region" description="Basic and acidic residues" evidence="10">
    <location>
        <begin position="510"/>
        <end position="525"/>
    </location>
</feature>
<evidence type="ECO:0000256" key="3">
    <source>
        <dbReference type="ARBA" id="ARBA00022741"/>
    </source>
</evidence>
<keyword evidence="13" id="KW-1185">Reference proteome</keyword>
<dbReference type="Gene3D" id="3.40.50.300">
    <property type="entry name" value="P-loop containing nucleotide triphosphate hydrolases"/>
    <property type="match status" value="2"/>
</dbReference>
<proteinExistence type="inferred from homology"/>
<comment type="similarity">
    <text evidence="9">Belongs to the ABC transporter superfamily. ABCF family. Uup subfamily.</text>
</comment>
<dbReference type="SMART" id="SM00382">
    <property type="entry name" value="AAA"/>
    <property type="match status" value="2"/>
</dbReference>
<dbReference type="Proteomes" id="UP001595528">
    <property type="component" value="Unassembled WGS sequence"/>
</dbReference>
<sequence length="613" mass="66499">MSPPLLHLRDIHLTFGGTPLLEGAELAVAAGERICLIGRNGSGKSTLLRIAAGIIEADAGERFVQPGATMRYLPQEPDLSGFDTVLAFAEAGLAPGDAQHRAQLLLEQLGLTGDEDPAHLSGGEARRAALAQALAPEPDILLLDEPTNHLDLPAIEWLEAELAAFRGALVLISHDRRFLQRLARSTVWLSLGVAHRIERDLAGFEAWRDEHLEASAEAARKADRKLAAETEWLHKGVTARRKRNQGRLRALMQLRQERRERRQPTGTAAKLVQSEAELSGRLVIEAQDIAKTFDGATVVKDFSTRILRGDRLGIVGPNGAGKTTLLNMLTGVLAPDSGKVRLGTNLEMVTLDQRRESLDPAWTLSQVLTGGSGDMVTVAGQKRHVIGYMKDFLFLPEQARTPVGVLSGGERARLMLARALARPSNLLVLDEPTNDLDLETLDLLQELLVDYAGTVILVSHDRDFLDRTVTATIAWEGPGRWTEYAGGYSDMLAQKGPAAAPGRGSAGKTRPKEKGGASPDRRKEGSGGSASRQGLSFTEQHEVKDLQKRMEKLQAEIAKQKAVLDDASLYHRDPDGFARAAKALETAETALATAEDRWLELELKREAAAEGSA</sequence>
<evidence type="ECO:0000256" key="5">
    <source>
        <dbReference type="ARBA" id="ARBA00022801"/>
    </source>
</evidence>
<dbReference type="InterPro" id="IPR051309">
    <property type="entry name" value="ABCF_ATPase"/>
</dbReference>
<dbReference type="Pfam" id="PF16326">
    <property type="entry name" value="ABC_tran_CTD"/>
    <property type="match status" value="1"/>
</dbReference>
<comment type="function">
    <text evidence="9">Probably plays a role in ribosome assembly or function. May be involved in resolution of branched DNA intermediates that result from template switching in postreplication gaps. Binds DNA and has ATPase activity.</text>
</comment>
<dbReference type="PROSITE" id="PS00211">
    <property type="entry name" value="ABC_TRANSPORTER_1"/>
    <property type="match status" value="2"/>
</dbReference>
<dbReference type="PANTHER" id="PTHR42855">
    <property type="entry name" value="ABC TRANSPORTER ATP-BINDING SUBUNIT"/>
    <property type="match status" value="1"/>
</dbReference>
<keyword evidence="7 9" id="KW-0238">DNA-binding</keyword>
<protein>
    <recommendedName>
        <fullName evidence="9">ATP-binding protein Uup</fullName>
        <ecNumber evidence="9">3.6.1.-</ecNumber>
    </recommendedName>
</protein>
<gene>
    <name evidence="9" type="primary">uup</name>
    <name evidence="12" type="ORF">ACFOGJ_29785</name>
</gene>
<evidence type="ECO:0000256" key="10">
    <source>
        <dbReference type="SAM" id="MobiDB-lite"/>
    </source>
</evidence>
<feature type="compositionally biased region" description="Polar residues" evidence="10">
    <location>
        <begin position="529"/>
        <end position="538"/>
    </location>
</feature>
<dbReference type="EMBL" id="JBHRTR010000054">
    <property type="protein sequence ID" value="MFC3231477.1"/>
    <property type="molecule type" value="Genomic_DNA"/>
</dbReference>
<dbReference type="InterPro" id="IPR017871">
    <property type="entry name" value="ABC_transporter-like_CS"/>
</dbReference>
<keyword evidence="2 9" id="KW-0677">Repeat</keyword>
<comment type="caution">
    <text evidence="12">The sequence shown here is derived from an EMBL/GenBank/DDBJ whole genome shotgun (WGS) entry which is preliminary data.</text>
</comment>
<dbReference type="SUPFAM" id="SSF52540">
    <property type="entry name" value="P-loop containing nucleoside triphosphate hydrolases"/>
    <property type="match status" value="2"/>
</dbReference>
<evidence type="ECO:0000256" key="2">
    <source>
        <dbReference type="ARBA" id="ARBA00022737"/>
    </source>
</evidence>
<keyword evidence="3 9" id="KW-0547">Nucleotide-binding</keyword>
<evidence type="ECO:0000256" key="8">
    <source>
        <dbReference type="ARBA" id="ARBA00023204"/>
    </source>
</evidence>
<evidence type="ECO:0000313" key="13">
    <source>
        <dbReference type="Proteomes" id="UP001595528"/>
    </source>
</evidence>
<comment type="catalytic activity">
    <reaction evidence="9">
        <text>ATP + H2O = ADP + phosphate + H(+)</text>
        <dbReference type="Rhea" id="RHEA:13065"/>
        <dbReference type="ChEBI" id="CHEBI:15377"/>
        <dbReference type="ChEBI" id="CHEBI:15378"/>
        <dbReference type="ChEBI" id="CHEBI:30616"/>
        <dbReference type="ChEBI" id="CHEBI:43474"/>
        <dbReference type="ChEBI" id="CHEBI:456216"/>
    </reaction>
</comment>
<dbReference type="InterPro" id="IPR032524">
    <property type="entry name" value="ABC_tran_C"/>
</dbReference>
<keyword evidence="8 9" id="KW-0234">DNA repair</keyword>
<keyword evidence="4 9" id="KW-0227">DNA damage</keyword>
<organism evidence="12 13">
    <name type="scientific">Marinibaculum pumilum</name>
    <dbReference type="NCBI Taxonomy" id="1766165"/>
    <lineage>
        <taxon>Bacteria</taxon>
        <taxon>Pseudomonadati</taxon>
        <taxon>Pseudomonadota</taxon>
        <taxon>Alphaproteobacteria</taxon>
        <taxon>Rhodospirillales</taxon>
        <taxon>Rhodospirillaceae</taxon>
        <taxon>Marinibaculum</taxon>
    </lineage>
</organism>
<accession>A0ABV7LA29</accession>
<dbReference type="Gene3D" id="1.10.287.380">
    <property type="entry name" value="Valyl-tRNA synthetase, C-terminal domain"/>
    <property type="match status" value="1"/>
</dbReference>
<evidence type="ECO:0000256" key="7">
    <source>
        <dbReference type="ARBA" id="ARBA00023125"/>
    </source>
</evidence>
<feature type="region of interest" description="Disordered" evidence="10">
    <location>
        <begin position="495"/>
        <end position="539"/>
    </location>
</feature>
<dbReference type="InterPro" id="IPR043686">
    <property type="entry name" value="Uup"/>
</dbReference>
<feature type="domain" description="ABC transporter" evidence="11">
    <location>
        <begin position="6"/>
        <end position="216"/>
    </location>
</feature>
<dbReference type="EC" id="3.6.1.-" evidence="9"/>
<feature type="compositionally biased region" description="Low complexity" evidence="10">
    <location>
        <begin position="496"/>
        <end position="507"/>
    </location>
</feature>
<dbReference type="InterPro" id="IPR027417">
    <property type="entry name" value="P-loop_NTPase"/>
</dbReference>
<evidence type="ECO:0000256" key="4">
    <source>
        <dbReference type="ARBA" id="ARBA00022763"/>
    </source>
</evidence>
<dbReference type="HAMAP" id="MF_00848">
    <property type="entry name" value="Uup"/>
    <property type="match status" value="1"/>
</dbReference>
<evidence type="ECO:0000259" key="11">
    <source>
        <dbReference type="PROSITE" id="PS50893"/>
    </source>
</evidence>
<dbReference type="PANTHER" id="PTHR42855:SF1">
    <property type="entry name" value="ABC TRANSPORTER DOMAIN-CONTAINING PROTEIN"/>
    <property type="match status" value="1"/>
</dbReference>
<evidence type="ECO:0000256" key="9">
    <source>
        <dbReference type="HAMAP-Rule" id="MF_00848"/>
    </source>
</evidence>
<reference evidence="13" key="1">
    <citation type="journal article" date="2019" name="Int. J. Syst. Evol. Microbiol.">
        <title>The Global Catalogue of Microorganisms (GCM) 10K type strain sequencing project: providing services to taxonomists for standard genome sequencing and annotation.</title>
        <authorList>
            <consortium name="The Broad Institute Genomics Platform"/>
            <consortium name="The Broad Institute Genome Sequencing Center for Infectious Disease"/>
            <person name="Wu L."/>
            <person name="Ma J."/>
        </authorList>
    </citation>
    <scope>NUCLEOTIDE SEQUENCE [LARGE SCALE GENOMIC DNA]</scope>
    <source>
        <strain evidence="13">KCTC 42964</strain>
    </source>
</reference>
<feature type="binding site" evidence="9">
    <location>
        <begin position="316"/>
        <end position="323"/>
    </location>
    <ligand>
        <name>ATP</name>
        <dbReference type="ChEBI" id="CHEBI:30616"/>
        <label>2</label>
    </ligand>
</feature>
<dbReference type="InterPro" id="IPR003439">
    <property type="entry name" value="ABC_transporter-like_ATP-bd"/>
</dbReference>